<feature type="non-terminal residue" evidence="2">
    <location>
        <position position="1"/>
    </location>
</feature>
<dbReference type="InterPro" id="IPR002156">
    <property type="entry name" value="RNaseH_domain"/>
</dbReference>
<feature type="domain" description="RNase H type-1" evidence="1">
    <location>
        <begin position="111"/>
        <end position="230"/>
    </location>
</feature>
<protein>
    <submittedName>
        <fullName evidence="2">Reverse transcriptase (RNA-dependent DNA polymerase)</fullName>
    </submittedName>
</protein>
<accession>A0A8H7HMY9</accession>
<keyword evidence="2" id="KW-0808">Transferase</keyword>
<dbReference type="Proteomes" id="UP000602905">
    <property type="component" value="Unassembled WGS sequence"/>
</dbReference>
<keyword evidence="2" id="KW-0695">RNA-directed DNA polymerase</keyword>
<dbReference type="GO" id="GO:0003964">
    <property type="term" value="F:RNA-directed DNA polymerase activity"/>
    <property type="evidence" value="ECO:0007669"/>
    <property type="project" value="UniProtKB-KW"/>
</dbReference>
<dbReference type="CDD" id="cd09276">
    <property type="entry name" value="Rnase_HI_RT_non_LTR"/>
    <property type="match status" value="1"/>
</dbReference>
<evidence type="ECO:0000259" key="1">
    <source>
        <dbReference type="Pfam" id="PF00075"/>
    </source>
</evidence>
<dbReference type="Pfam" id="PF00075">
    <property type="entry name" value="RNase_H"/>
    <property type="match status" value="1"/>
</dbReference>
<dbReference type="SUPFAM" id="SSF53098">
    <property type="entry name" value="Ribonuclease H-like"/>
    <property type="match status" value="1"/>
</dbReference>
<organism evidence="2 3">
    <name type="scientific">Rhizoctonia solani</name>
    <dbReference type="NCBI Taxonomy" id="456999"/>
    <lineage>
        <taxon>Eukaryota</taxon>
        <taxon>Fungi</taxon>
        <taxon>Dikarya</taxon>
        <taxon>Basidiomycota</taxon>
        <taxon>Agaricomycotina</taxon>
        <taxon>Agaricomycetes</taxon>
        <taxon>Cantharellales</taxon>
        <taxon>Ceratobasidiaceae</taxon>
        <taxon>Rhizoctonia</taxon>
    </lineage>
</organism>
<dbReference type="InterPro" id="IPR036397">
    <property type="entry name" value="RNaseH_sf"/>
</dbReference>
<name>A0A8H7HMY9_9AGAM</name>
<keyword evidence="2" id="KW-0548">Nucleotidyltransferase</keyword>
<dbReference type="OrthoDB" id="3230070at2759"/>
<dbReference type="GO" id="GO:0004523">
    <property type="term" value="F:RNA-DNA hybrid ribonuclease activity"/>
    <property type="evidence" value="ECO:0007669"/>
    <property type="project" value="InterPro"/>
</dbReference>
<sequence length="397" mass="44155">MLNHSYEHCAEAPLLRLESRPNPKSPIAFAASLSHPDTEFITPYLVHPSKPTNPWPEQLEIDEKSPGTTKTGAAKVIQNEIDIAEANPRGDTVHSFSDGHAGVLDGIPKVGLGFVVKYGHKILARHSHGIGPRANIYDAEMLGIALCLGKSSQITEQVQATRIQIYCDNQAAVKAIATPQRHPAQYAARIFHQHAHSFLSKDPLQHILVKWIPGHSKIAGNEMADETAKRSETLRPSPIFNRTITWSRANSTKRATKSWRKVWDGHTYSRPDSGAYIPRAPSHKLHPIFNHSEFSRNVQCQFVQFLTGHGLHGEYSARFHPHIDPQCPCDEPKQTPEHLLMFCPDTDKFRHIITDVSPDRSWEEIFGTLPGLEAVSESILKSGIGKCRDPPAAAQPL</sequence>
<dbReference type="EMBL" id="JACYCD010000096">
    <property type="protein sequence ID" value="KAF8702917.1"/>
    <property type="molecule type" value="Genomic_DNA"/>
</dbReference>
<evidence type="ECO:0000313" key="3">
    <source>
        <dbReference type="Proteomes" id="UP000602905"/>
    </source>
</evidence>
<gene>
    <name evidence="2" type="ORF">RHS03_06322</name>
</gene>
<proteinExistence type="predicted"/>
<evidence type="ECO:0000313" key="2">
    <source>
        <dbReference type="EMBL" id="KAF8702917.1"/>
    </source>
</evidence>
<dbReference type="InterPro" id="IPR012337">
    <property type="entry name" value="RNaseH-like_sf"/>
</dbReference>
<reference evidence="2" key="1">
    <citation type="submission" date="2020-09" db="EMBL/GenBank/DDBJ databases">
        <title>Comparative genome analyses of four rice-infecting Rhizoctonia solani isolates reveal extensive enrichment of homogalacturonan modification genes.</title>
        <authorList>
            <person name="Lee D.-Y."/>
            <person name="Jeon J."/>
            <person name="Kim K.-T."/>
            <person name="Cheong K."/>
            <person name="Song H."/>
            <person name="Choi G."/>
            <person name="Ko J."/>
            <person name="Opiyo S.O."/>
            <person name="Zuo S."/>
            <person name="Madhav S."/>
            <person name="Lee Y.-H."/>
            <person name="Wang G.-L."/>
        </authorList>
    </citation>
    <scope>NUCLEOTIDE SEQUENCE</scope>
    <source>
        <strain evidence="2">AG1-IA WGL</strain>
    </source>
</reference>
<dbReference type="GO" id="GO:0003676">
    <property type="term" value="F:nucleic acid binding"/>
    <property type="evidence" value="ECO:0007669"/>
    <property type="project" value="InterPro"/>
</dbReference>
<comment type="caution">
    <text evidence="2">The sequence shown here is derived from an EMBL/GenBank/DDBJ whole genome shotgun (WGS) entry which is preliminary data.</text>
</comment>
<dbReference type="AlphaFoldDB" id="A0A8H7HMY9"/>
<dbReference type="Gene3D" id="3.30.420.10">
    <property type="entry name" value="Ribonuclease H-like superfamily/Ribonuclease H"/>
    <property type="match status" value="1"/>
</dbReference>